<dbReference type="InterPro" id="IPR008538">
    <property type="entry name" value="Uma2"/>
</dbReference>
<dbReference type="PANTHER" id="PTHR35400">
    <property type="entry name" value="SLR1083 PROTEIN"/>
    <property type="match status" value="1"/>
</dbReference>
<dbReference type="Gene3D" id="3.90.1570.10">
    <property type="entry name" value="tt1808, chain A"/>
    <property type="match status" value="1"/>
</dbReference>
<comment type="caution">
    <text evidence="3">The sequence shown here is derived from an EMBL/GenBank/DDBJ whole genome shotgun (WGS) entry which is preliminary data.</text>
</comment>
<dbReference type="InterPro" id="IPR012296">
    <property type="entry name" value="Nuclease_put_TT1808"/>
</dbReference>
<evidence type="ECO:0000256" key="1">
    <source>
        <dbReference type="SAM" id="MobiDB-lite"/>
    </source>
</evidence>
<proteinExistence type="predicted"/>
<dbReference type="Pfam" id="PF05685">
    <property type="entry name" value="Uma2"/>
    <property type="match status" value="1"/>
</dbReference>
<accession>A0A559K6K5</accession>
<dbReference type="CDD" id="cd06260">
    <property type="entry name" value="DUF820-like"/>
    <property type="match status" value="1"/>
</dbReference>
<name>A0A559K6K5_9BACL</name>
<keyword evidence="3" id="KW-0378">Hydrolase</keyword>
<keyword evidence="3" id="KW-0255">Endonuclease</keyword>
<evidence type="ECO:0000313" key="4">
    <source>
        <dbReference type="Proteomes" id="UP000317036"/>
    </source>
</evidence>
<reference evidence="3 4" key="1">
    <citation type="submission" date="2019-07" db="EMBL/GenBank/DDBJ databases">
        <authorList>
            <person name="Kim J."/>
        </authorList>
    </citation>
    <scope>NUCLEOTIDE SEQUENCE [LARGE SCALE GENOMIC DNA]</scope>
    <source>
        <strain evidence="3 4">JC52</strain>
    </source>
</reference>
<feature type="domain" description="Putative restriction endonuclease" evidence="2">
    <location>
        <begin position="35"/>
        <end position="172"/>
    </location>
</feature>
<gene>
    <name evidence="3" type="ORF">FPZ49_22370</name>
</gene>
<dbReference type="PANTHER" id="PTHR35400:SF3">
    <property type="entry name" value="SLL1072 PROTEIN"/>
    <property type="match status" value="1"/>
</dbReference>
<feature type="region of interest" description="Disordered" evidence="1">
    <location>
        <begin position="1"/>
        <end position="20"/>
    </location>
</feature>
<organism evidence="3 4">
    <name type="scientific">Paenibacillus cremeus</name>
    <dbReference type="NCBI Taxonomy" id="2163881"/>
    <lineage>
        <taxon>Bacteria</taxon>
        <taxon>Bacillati</taxon>
        <taxon>Bacillota</taxon>
        <taxon>Bacilli</taxon>
        <taxon>Bacillales</taxon>
        <taxon>Paenibacillaceae</taxon>
        <taxon>Paenibacillus</taxon>
    </lineage>
</organism>
<feature type="compositionally biased region" description="Basic and acidic residues" evidence="1">
    <location>
        <begin position="1"/>
        <end position="19"/>
    </location>
</feature>
<keyword evidence="4" id="KW-1185">Reference proteome</keyword>
<evidence type="ECO:0000313" key="3">
    <source>
        <dbReference type="EMBL" id="TVY07768.1"/>
    </source>
</evidence>
<sequence>MKERKSEVGAKPERVKEQVESYEYVDRPAPNPYVEERYEIIEGVRYDLSPAPTILHQKIAAQLYLALHSTCHANGTILFSPIDVYLDEDNCFQPDLVMVLHEREHIITPARIEGAPDLVVEILSPSTSTNDKIRKKRQFEKHGVTEYWIADPTHFTIDQFVLVNGEFVLHESYGAGIGDVLTSERFTCIHIELDKLFGAVK</sequence>
<dbReference type="InterPro" id="IPR011335">
    <property type="entry name" value="Restrct_endonuc-II-like"/>
</dbReference>
<dbReference type="AlphaFoldDB" id="A0A559K6K5"/>
<dbReference type="OrthoDB" id="9808428at2"/>
<dbReference type="GO" id="GO:0004519">
    <property type="term" value="F:endonuclease activity"/>
    <property type="evidence" value="ECO:0007669"/>
    <property type="project" value="UniProtKB-KW"/>
</dbReference>
<dbReference type="SUPFAM" id="SSF52980">
    <property type="entry name" value="Restriction endonuclease-like"/>
    <property type="match status" value="1"/>
</dbReference>
<protein>
    <submittedName>
        <fullName evidence="3">Uma2 family endonuclease</fullName>
    </submittedName>
</protein>
<keyword evidence="3" id="KW-0540">Nuclease</keyword>
<dbReference type="Proteomes" id="UP000317036">
    <property type="component" value="Unassembled WGS sequence"/>
</dbReference>
<dbReference type="RefSeq" id="WP_144851163.1">
    <property type="nucleotide sequence ID" value="NZ_VNJI01000032.1"/>
</dbReference>
<dbReference type="EMBL" id="VNJI01000032">
    <property type="protein sequence ID" value="TVY07768.1"/>
    <property type="molecule type" value="Genomic_DNA"/>
</dbReference>
<evidence type="ECO:0000259" key="2">
    <source>
        <dbReference type="Pfam" id="PF05685"/>
    </source>
</evidence>